<dbReference type="GO" id="GO:0008984">
    <property type="term" value="F:protein-glutamate methylesterase activity"/>
    <property type="evidence" value="ECO:0007669"/>
    <property type="project" value="UniProtKB-UniRule"/>
</dbReference>
<comment type="PTM">
    <text evidence="5">Phosphorylated by CheA. Phosphorylation of the N-terminal regulatory domain activates the methylesterase activity.</text>
</comment>
<dbReference type="CDD" id="cd17541">
    <property type="entry name" value="REC_CheB-like"/>
    <property type="match status" value="1"/>
</dbReference>
<evidence type="ECO:0000256" key="8">
    <source>
        <dbReference type="SAM" id="MobiDB-lite"/>
    </source>
</evidence>
<dbReference type="InterPro" id="IPR035909">
    <property type="entry name" value="CheB_C"/>
</dbReference>
<dbReference type="Proteomes" id="UP000003688">
    <property type="component" value="Unassembled WGS sequence"/>
</dbReference>
<evidence type="ECO:0000256" key="4">
    <source>
        <dbReference type="ARBA" id="ARBA00048267"/>
    </source>
</evidence>
<dbReference type="SUPFAM" id="SSF52172">
    <property type="entry name" value="CheY-like"/>
    <property type="match status" value="1"/>
</dbReference>
<feature type="region of interest" description="Disordered" evidence="8">
    <location>
        <begin position="1"/>
        <end position="25"/>
    </location>
</feature>
<dbReference type="PIRSF" id="PIRSF000876">
    <property type="entry name" value="RR_chemtxs_CheB"/>
    <property type="match status" value="1"/>
</dbReference>
<evidence type="ECO:0000256" key="1">
    <source>
        <dbReference type="ARBA" id="ARBA00022490"/>
    </source>
</evidence>
<keyword evidence="12" id="KW-1185">Reference proteome</keyword>
<name>B9XDM4_PEDPL</name>
<organism evidence="11 12">
    <name type="scientific">Pedosphaera parvula (strain Ellin514)</name>
    <dbReference type="NCBI Taxonomy" id="320771"/>
    <lineage>
        <taxon>Bacteria</taxon>
        <taxon>Pseudomonadati</taxon>
        <taxon>Verrucomicrobiota</taxon>
        <taxon>Pedosphaerae</taxon>
        <taxon>Pedosphaerales</taxon>
        <taxon>Pedosphaeraceae</taxon>
        <taxon>Pedosphaera</taxon>
    </lineage>
</organism>
<comment type="function">
    <text evidence="5">Involved in chemotaxis. Part of a chemotaxis signal transduction system that modulates chemotaxis in response to various stimuli. Catalyzes the demethylation of specific methylglutamate residues introduced into the chemoreceptors (methyl-accepting chemotaxis proteins or MCP) by CheR. Also mediates the irreversible deamidation of specific glutamine residues to glutamic acid.</text>
</comment>
<feature type="compositionally biased region" description="Low complexity" evidence="8">
    <location>
        <begin position="1"/>
        <end position="21"/>
    </location>
</feature>
<dbReference type="EC" id="3.5.1.44" evidence="5"/>
<dbReference type="PANTHER" id="PTHR42872">
    <property type="entry name" value="PROTEIN-GLUTAMATE METHYLESTERASE/PROTEIN-GLUTAMINE GLUTAMINASE"/>
    <property type="match status" value="1"/>
</dbReference>
<proteinExistence type="inferred from homology"/>
<feature type="active site" evidence="5 6">
    <location>
        <position position="332"/>
    </location>
</feature>
<dbReference type="PROSITE" id="PS50110">
    <property type="entry name" value="RESPONSE_REGULATORY"/>
    <property type="match status" value="1"/>
</dbReference>
<feature type="domain" description="CheB-type methylesterase" evidence="10">
    <location>
        <begin position="200"/>
        <end position="390"/>
    </location>
</feature>
<comment type="catalytic activity">
    <reaction evidence="5">
        <text>L-glutaminyl-[protein] + H2O = L-glutamyl-[protein] + NH4(+)</text>
        <dbReference type="Rhea" id="RHEA:16441"/>
        <dbReference type="Rhea" id="RHEA-COMP:10207"/>
        <dbReference type="Rhea" id="RHEA-COMP:10208"/>
        <dbReference type="ChEBI" id="CHEBI:15377"/>
        <dbReference type="ChEBI" id="CHEBI:28938"/>
        <dbReference type="ChEBI" id="CHEBI:29973"/>
        <dbReference type="ChEBI" id="CHEBI:30011"/>
        <dbReference type="EC" id="3.5.1.44"/>
    </reaction>
</comment>
<dbReference type="SMART" id="SM00448">
    <property type="entry name" value="REC"/>
    <property type="match status" value="1"/>
</dbReference>
<feature type="modified residue" description="4-aspartylphosphate" evidence="5 7">
    <location>
        <position position="84"/>
    </location>
</feature>
<evidence type="ECO:0000256" key="7">
    <source>
        <dbReference type="PROSITE-ProRule" id="PRU00169"/>
    </source>
</evidence>
<gene>
    <name evidence="5" type="primary">cheB</name>
    <name evidence="11" type="ORF">Cflav_PD6445</name>
</gene>
<keyword evidence="1 5" id="KW-0963">Cytoplasm</keyword>
<keyword evidence="3 5" id="KW-0378">Hydrolase</keyword>
<keyword evidence="5 7" id="KW-0597">Phosphoprotein</keyword>
<sequence length="406" mass="43410">MESPDLSPSSSSAAPNPGMSANGHLPTADSRIRVLVVDDSYFMQRRLAEILHGAPDLRVVGYADNGAEAIRLAEKLSPDVITMDINMSQMDGLQAIDYIMRSNPRPIVIISAYTQKGSRAAFYGLDIGVIDIIEKPSSCGSTSDLLHCTSEIINKVRMAAGVRLASRLHRLSEEGTVPPLDACASERQNQMECALLQNLPDGFPQVIAMGASTGGPTVLQKLLGAVPQEAFPPVVIVQHLPEKFNRELAEHLNAVSSLEVVEAREGQHLTNGTVYIAPGSSYLQINAHGCLTMNEGPRVNYRKPSIDVLFNSLARHHGSQVMAFVLSGMGEDGAVGALAIKRAGGAVIAQDEASSIVFSMPEAAIKAGGVDQVLSVERMERLLLQLGRKAASSASRPPAYNRLLQN</sequence>
<reference evidence="11 12" key="1">
    <citation type="journal article" date="2011" name="J. Bacteriol.">
        <title>Genome sequence of 'Pedosphaera parvula' Ellin514, an aerobic Verrucomicrobial isolate from pasture soil.</title>
        <authorList>
            <person name="Kant R."/>
            <person name="van Passel M.W."/>
            <person name="Sangwan P."/>
            <person name="Palva A."/>
            <person name="Lucas S."/>
            <person name="Copeland A."/>
            <person name="Lapidus A."/>
            <person name="Glavina Del Rio T."/>
            <person name="Dalin E."/>
            <person name="Tice H."/>
            <person name="Bruce D."/>
            <person name="Goodwin L."/>
            <person name="Pitluck S."/>
            <person name="Chertkov O."/>
            <person name="Larimer F.W."/>
            <person name="Land M.L."/>
            <person name="Hauser L."/>
            <person name="Brettin T.S."/>
            <person name="Detter J.C."/>
            <person name="Han S."/>
            <person name="de Vos W.M."/>
            <person name="Janssen P.H."/>
            <person name="Smidt H."/>
        </authorList>
    </citation>
    <scope>NUCLEOTIDE SEQUENCE [LARGE SCALE GENOMIC DNA]</scope>
    <source>
        <strain evidence="11 12">Ellin514</strain>
    </source>
</reference>
<protein>
    <recommendedName>
        <fullName evidence="5">Protein-glutamate methylesterase/protein-glutamine glutaminase</fullName>
        <ecNumber evidence="5">3.1.1.61</ecNumber>
        <ecNumber evidence="5">3.5.1.44</ecNumber>
    </recommendedName>
</protein>
<comment type="subcellular location">
    <subcellularLocation>
        <location evidence="5">Cytoplasm</location>
    </subcellularLocation>
</comment>
<dbReference type="STRING" id="320771.Cflav_PD6445"/>
<comment type="catalytic activity">
    <reaction evidence="4 5">
        <text>[protein]-L-glutamate 5-O-methyl ester + H2O = L-glutamyl-[protein] + methanol + H(+)</text>
        <dbReference type="Rhea" id="RHEA:23236"/>
        <dbReference type="Rhea" id="RHEA-COMP:10208"/>
        <dbReference type="Rhea" id="RHEA-COMP:10311"/>
        <dbReference type="ChEBI" id="CHEBI:15377"/>
        <dbReference type="ChEBI" id="CHEBI:15378"/>
        <dbReference type="ChEBI" id="CHEBI:17790"/>
        <dbReference type="ChEBI" id="CHEBI:29973"/>
        <dbReference type="ChEBI" id="CHEBI:82795"/>
        <dbReference type="EC" id="3.1.1.61"/>
    </reaction>
</comment>
<dbReference type="GO" id="GO:0050568">
    <property type="term" value="F:protein-glutamine glutaminase activity"/>
    <property type="evidence" value="ECO:0007669"/>
    <property type="project" value="UniProtKB-UniRule"/>
</dbReference>
<dbReference type="Gene3D" id="3.40.50.2300">
    <property type="match status" value="1"/>
</dbReference>
<dbReference type="Gene3D" id="3.40.50.180">
    <property type="entry name" value="Methylesterase CheB, C-terminal domain"/>
    <property type="match status" value="1"/>
</dbReference>
<evidence type="ECO:0000259" key="9">
    <source>
        <dbReference type="PROSITE" id="PS50110"/>
    </source>
</evidence>
<dbReference type="OrthoDB" id="9793421at2"/>
<dbReference type="GO" id="GO:0000156">
    <property type="term" value="F:phosphorelay response regulator activity"/>
    <property type="evidence" value="ECO:0007669"/>
    <property type="project" value="InterPro"/>
</dbReference>
<dbReference type="Pfam" id="PF01339">
    <property type="entry name" value="CheB_methylest"/>
    <property type="match status" value="1"/>
</dbReference>
<dbReference type="HAMAP" id="MF_00099">
    <property type="entry name" value="CheB_chemtxs"/>
    <property type="match status" value="1"/>
</dbReference>
<evidence type="ECO:0000259" key="10">
    <source>
        <dbReference type="PROSITE" id="PS50122"/>
    </source>
</evidence>
<evidence type="ECO:0000256" key="3">
    <source>
        <dbReference type="ARBA" id="ARBA00022801"/>
    </source>
</evidence>
<dbReference type="InterPro" id="IPR001789">
    <property type="entry name" value="Sig_transdc_resp-reg_receiver"/>
</dbReference>
<dbReference type="SUPFAM" id="SSF52738">
    <property type="entry name" value="Methylesterase CheB, C-terminal domain"/>
    <property type="match status" value="1"/>
</dbReference>
<dbReference type="EC" id="3.1.1.61" evidence="5"/>
<evidence type="ECO:0000256" key="6">
    <source>
        <dbReference type="PROSITE-ProRule" id="PRU00050"/>
    </source>
</evidence>
<comment type="caution">
    <text evidence="11">The sequence shown here is derived from an EMBL/GenBank/DDBJ whole genome shotgun (WGS) entry which is preliminary data.</text>
</comment>
<evidence type="ECO:0000256" key="5">
    <source>
        <dbReference type="HAMAP-Rule" id="MF_00099"/>
    </source>
</evidence>
<dbReference type="RefSeq" id="WP_007413922.1">
    <property type="nucleotide sequence ID" value="NZ_ABOX02000006.1"/>
</dbReference>
<dbReference type="PANTHER" id="PTHR42872:SF6">
    <property type="entry name" value="PROTEIN-GLUTAMATE METHYLESTERASE_PROTEIN-GLUTAMINE GLUTAMINASE"/>
    <property type="match status" value="1"/>
</dbReference>
<evidence type="ECO:0000313" key="11">
    <source>
        <dbReference type="EMBL" id="EEF62170.1"/>
    </source>
</evidence>
<feature type="domain" description="Response regulatory" evidence="9">
    <location>
        <begin position="33"/>
        <end position="150"/>
    </location>
</feature>
<accession>B9XDM4</accession>
<dbReference type="CDD" id="cd16432">
    <property type="entry name" value="CheB_Rec"/>
    <property type="match status" value="1"/>
</dbReference>
<dbReference type="PROSITE" id="PS50122">
    <property type="entry name" value="CHEB"/>
    <property type="match status" value="1"/>
</dbReference>
<dbReference type="InterPro" id="IPR000673">
    <property type="entry name" value="Sig_transdc_resp-reg_Me-estase"/>
</dbReference>
<comment type="domain">
    <text evidence="5">Contains a C-terminal catalytic domain, and an N-terminal region which modulates catalytic activity.</text>
</comment>
<dbReference type="Pfam" id="PF00072">
    <property type="entry name" value="Response_reg"/>
    <property type="match status" value="1"/>
</dbReference>
<evidence type="ECO:0000256" key="2">
    <source>
        <dbReference type="ARBA" id="ARBA00022500"/>
    </source>
</evidence>
<dbReference type="EMBL" id="ABOX02000006">
    <property type="protein sequence ID" value="EEF62170.1"/>
    <property type="molecule type" value="Genomic_DNA"/>
</dbReference>
<dbReference type="NCBIfam" id="NF001965">
    <property type="entry name" value="PRK00742.1"/>
    <property type="match status" value="1"/>
</dbReference>
<dbReference type="AlphaFoldDB" id="B9XDM4"/>
<dbReference type="InterPro" id="IPR011006">
    <property type="entry name" value="CheY-like_superfamily"/>
</dbReference>
<evidence type="ECO:0000313" key="12">
    <source>
        <dbReference type="Proteomes" id="UP000003688"/>
    </source>
</evidence>
<comment type="similarity">
    <text evidence="5">Belongs to the CheB family.</text>
</comment>
<dbReference type="GO" id="GO:0006935">
    <property type="term" value="P:chemotaxis"/>
    <property type="evidence" value="ECO:0007669"/>
    <property type="project" value="UniProtKB-UniRule"/>
</dbReference>
<keyword evidence="2 5" id="KW-0145">Chemotaxis</keyword>
<dbReference type="InterPro" id="IPR008248">
    <property type="entry name" value="CheB-like"/>
</dbReference>
<feature type="active site" evidence="5 6">
    <location>
        <position position="212"/>
    </location>
</feature>
<feature type="active site" evidence="5 6">
    <location>
        <position position="239"/>
    </location>
</feature>
<dbReference type="GO" id="GO:0005737">
    <property type="term" value="C:cytoplasm"/>
    <property type="evidence" value="ECO:0007669"/>
    <property type="project" value="UniProtKB-SubCell"/>
</dbReference>